<gene>
    <name evidence="2" type="ORF">EXU32_08360</name>
</gene>
<dbReference type="Proteomes" id="UP000290408">
    <property type="component" value="Chromosome"/>
</dbReference>
<proteinExistence type="predicted"/>
<dbReference type="OrthoDB" id="5244828at2"/>
<sequence>MSNTPDVSDRDRRAAALASHLAKGVRDGDVAAADALRVLRHELRRRNTNSKLRIERRSKAAQQVIDDYASRGESPPKNGSPDALHADHCHEINTETLQQFVSPEQWIVELDRLREVVCVTAAENYRLMSAEKSGLWGHEKYERAGIEFVSGN</sequence>
<protein>
    <submittedName>
        <fullName evidence="2">Uncharacterized protein</fullName>
    </submittedName>
</protein>
<evidence type="ECO:0000313" key="2">
    <source>
        <dbReference type="EMBL" id="QBF46264.1"/>
    </source>
</evidence>
<name>A0A4P6MRV6_9MICO</name>
<accession>A0A4P6MRV6</accession>
<evidence type="ECO:0000313" key="3">
    <source>
        <dbReference type="Proteomes" id="UP000290408"/>
    </source>
</evidence>
<evidence type="ECO:0000256" key="1">
    <source>
        <dbReference type="SAM" id="MobiDB-lite"/>
    </source>
</evidence>
<reference evidence="2 3" key="1">
    <citation type="submission" date="2019-02" db="EMBL/GenBank/DDBJ databases">
        <title>Genomic data mining of an Antarctic deep-sea actinobacterium, Janibacterlimosus P3-3-X1.</title>
        <authorList>
            <person name="Liao L."/>
            <person name="Chen B."/>
        </authorList>
    </citation>
    <scope>NUCLEOTIDE SEQUENCE [LARGE SCALE GENOMIC DNA]</scope>
    <source>
        <strain evidence="2 3">P3-3-X1</strain>
    </source>
</reference>
<dbReference type="RefSeq" id="WP_130629488.1">
    <property type="nucleotide sequence ID" value="NZ_CP036164.1"/>
</dbReference>
<feature type="region of interest" description="Disordered" evidence="1">
    <location>
        <begin position="47"/>
        <end position="85"/>
    </location>
</feature>
<dbReference type="KEGG" id="jli:EXU32_08360"/>
<dbReference type="AlphaFoldDB" id="A0A4P6MRV6"/>
<dbReference type="EMBL" id="CP036164">
    <property type="protein sequence ID" value="QBF46264.1"/>
    <property type="molecule type" value="Genomic_DNA"/>
</dbReference>
<keyword evidence="3" id="KW-1185">Reference proteome</keyword>
<organism evidence="2 3">
    <name type="scientific">Janibacter limosus</name>
    <dbReference type="NCBI Taxonomy" id="53458"/>
    <lineage>
        <taxon>Bacteria</taxon>
        <taxon>Bacillati</taxon>
        <taxon>Actinomycetota</taxon>
        <taxon>Actinomycetes</taxon>
        <taxon>Micrococcales</taxon>
        <taxon>Intrasporangiaceae</taxon>
        <taxon>Janibacter</taxon>
    </lineage>
</organism>